<dbReference type="EMBL" id="MN740152">
    <property type="protein sequence ID" value="QHT90052.1"/>
    <property type="molecule type" value="Genomic_DNA"/>
</dbReference>
<reference evidence="1" key="1">
    <citation type="journal article" date="2020" name="Nature">
        <title>Giant virus diversity and host interactions through global metagenomics.</title>
        <authorList>
            <person name="Schulz F."/>
            <person name="Roux S."/>
            <person name="Paez-Espino D."/>
            <person name="Jungbluth S."/>
            <person name="Walsh D.A."/>
            <person name="Denef V.J."/>
            <person name="McMahon K.D."/>
            <person name="Konstantinidis K.T."/>
            <person name="Eloe-Fadrosh E.A."/>
            <person name="Kyrpides N.C."/>
            <person name="Woyke T."/>
        </authorList>
    </citation>
    <scope>NUCLEOTIDE SEQUENCE</scope>
    <source>
        <strain evidence="1">GVMAG-M-3300023184-62</strain>
    </source>
</reference>
<evidence type="ECO:0000313" key="1">
    <source>
        <dbReference type="EMBL" id="QHT90052.1"/>
    </source>
</evidence>
<accession>A0A6C0IB68</accession>
<protein>
    <submittedName>
        <fullName evidence="1">Uncharacterized protein</fullName>
    </submittedName>
</protein>
<sequence length="306" mass="34624">MEALIIQNMASLSVQESTPLPTARTRDNAGANEAKDISIIVEALHLMNPCGIKIATAFKEEFGIAILDARPRKGASRGKHYDFEVLIGQVDSPETSGNWMRVEHKGSKNYIPINPSDTPWQAGVQFHNGGCEKYSLAKYYAKTWYDILIGSSTLTNEFNIKADIPTYEEWFQKDCKAQDDSRTKYGMELKKTVIISNGSLRNKRAMVFAALDITEEYKTQLIKEVLPIANEALEQKDYWMAIHGDLTGDFYVKWYPKFTIAEINEVIITKDLDINMVFHCNDGFTFKGILRWGKGAGFSNLRIDLK</sequence>
<proteinExistence type="predicted"/>
<name>A0A6C0IB68_9ZZZZ</name>
<dbReference type="AlphaFoldDB" id="A0A6C0IB68"/>
<organism evidence="1">
    <name type="scientific">viral metagenome</name>
    <dbReference type="NCBI Taxonomy" id="1070528"/>
    <lineage>
        <taxon>unclassified sequences</taxon>
        <taxon>metagenomes</taxon>
        <taxon>organismal metagenomes</taxon>
    </lineage>
</organism>